<accession>A0AAV2EWY4</accession>
<dbReference type="AlphaFoldDB" id="A0AAV2EWY4"/>
<gene>
    <name evidence="2" type="ORF">LTRI10_LOCUS30793</name>
</gene>
<protein>
    <submittedName>
        <fullName evidence="2">Uncharacterized protein</fullName>
    </submittedName>
</protein>
<sequence length="93" mass="10305">MLKPPILLMTMFIGPTLLQPVSMTRDSGLSPLNGFYPSAHSVLESMVMHSSPKHYLSELLVGKGWSSRLPTKTQYQLTKLGVIIHIKSRASLI</sequence>
<evidence type="ECO:0000313" key="2">
    <source>
        <dbReference type="EMBL" id="CAL1389980.1"/>
    </source>
</evidence>
<dbReference type="Proteomes" id="UP001497516">
    <property type="component" value="Chromosome 5"/>
</dbReference>
<evidence type="ECO:0000256" key="1">
    <source>
        <dbReference type="SAM" id="SignalP"/>
    </source>
</evidence>
<dbReference type="EMBL" id="OZ034818">
    <property type="protein sequence ID" value="CAL1389980.1"/>
    <property type="molecule type" value="Genomic_DNA"/>
</dbReference>
<feature type="signal peptide" evidence="1">
    <location>
        <begin position="1"/>
        <end position="18"/>
    </location>
</feature>
<organism evidence="2 3">
    <name type="scientific">Linum trigynum</name>
    <dbReference type="NCBI Taxonomy" id="586398"/>
    <lineage>
        <taxon>Eukaryota</taxon>
        <taxon>Viridiplantae</taxon>
        <taxon>Streptophyta</taxon>
        <taxon>Embryophyta</taxon>
        <taxon>Tracheophyta</taxon>
        <taxon>Spermatophyta</taxon>
        <taxon>Magnoliopsida</taxon>
        <taxon>eudicotyledons</taxon>
        <taxon>Gunneridae</taxon>
        <taxon>Pentapetalae</taxon>
        <taxon>rosids</taxon>
        <taxon>fabids</taxon>
        <taxon>Malpighiales</taxon>
        <taxon>Linaceae</taxon>
        <taxon>Linum</taxon>
    </lineage>
</organism>
<keyword evidence="1" id="KW-0732">Signal</keyword>
<name>A0AAV2EWY4_9ROSI</name>
<proteinExistence type="predicted"/>
<keyword evidence="3" id="KW-1185">Reference proteome</keyword>
<reference evidence="2 3" key="1">
    <citation type="submission" date="2024-04" db="EMBL/GenBank/DDBJ databases">
        <authorList>
            <person name="Fracassetti M."/>
        </authorList>
    </citation>
    <scope>NUCLEOTIDE SEQUENCE [LARGE SCALE GENOMIC DNA]</scope>
</reference>
<evidence type="ECO:0000313" key="3">
    <source>
        <dbReference type="Proteomes" id="UP001497516"/>
    </source>
</evidence>
<feature type="chain" id="PRO_5043629059" evidence="1">
    <location>
        <begin position="19"/>
        <end position="93"/>
    </location>
</feature>